<name>A0A6G1HFI1_9PEZI</name>
<protein>
    <recommendedName>
        <fullName evidence="4">Secreted protein</fullName>
    </recommendedName>
</protein>
<evidence type="ECO:0000256" key="1">
    <source>
        <dbReference type="SAM" id="SignalP"/>
    </source>
</evidence>
<keyword evidence="3" id="KW-1185">Reference proteome</keyword>
<proteinExistence type="predicted"/>
<reference evidence="2" key="1">
    <citation type="journal article" date="2020" name="Stud. Mycol.">
        <title>101 Dothideomycetes genomes: a test case for predicting lifestyles and emergence of pathogens.</title>
        <authorList>
            <person name="Haridas S."/>
            <person name="Albert R."/>
            <person name="Binder M."/>
            <person name="Bloem J."/>
            <person name="Labutti K."/>
            <person name="Salamov A."/>
            <person name="Andreopoulos B."/>
            <person name="Baker S."/>
            <person name="Barry K."/>
            <person name="Bills G."/>
            <person name="Bluhm B."/>
            <person name="Cannon C."/>
            <person name="Castanera R."/>
            <person name="Culley D."/>
            <person name="Daum C."/>
            <person name="Ezra D."/>
            <person name="Gonzalez J."/>
            <person name="Henrissat B."/>
            <person name="Kuo A."/>
            <person name="Liang C."/>
            <person name="Lipzen A."/>
            <person name="Lutzoni F."/>
            <person name="Magnuson J."/>
            <person name="Mondo S."/>
            <person name="Nolan M."/>
            <person name="Ohm R."/>
            <person name="Pangilinan J."/>
            <person name="Park H.-J."/>
            <person name="Ramirez L."/>
            <person name="Alfaro M."/>
            <person name="Sun H."/>
            <person name="Tritt A."/>
            <person name="Yoshinaga Y."/>
            <person name="Zwiers L.-H."/>
            <person name="Turgeon B."/>
            <person name="Goodwin S."/>
            <person name="Spatafora J."/>
            <person name="Crous P."/>
            <person name="Grigoriev I."/>
        </authorList>
    </citation>
    <scope>NUCLEOTIDE SEQUENCE</scope>
    <source>
        <strain evidence="2">CBS 113979</strain>
    </source>
</reference>
<sequence length="104" mass="12050">MLFSLWIFYLGLQQFSSRFLDSYRSPISLATSNSVIIKDSYQFSTFVPCTNRVKSSLERLLWVRRRVRLKRLSFPASLDRPGRFVHVTKVSTCLSLQLSAISVK</sequence>
<accession>A0A6G1HFI1</accession>
<keyword evidence="1" id="KW-0732">Signal</keyword>
<dbReference type="EMBL" id="ML977138">
    <property type="protein sequence ID" value="KAF1991915.1"/>
    <property type="molecule type" value="Genomic_DNA"/>
</dbReference>
<feature type="signal peptide" evidence="1">
    <location>
        <begin position="1"/>
        <end position="17"/>
    </location>
</feature>
<evidence type="ECO:0000313" key="3">
    <source>
        <dbReference type="Proteomes" id="UP000800041"/>
    </source>
</evidence>
<dbReference type="Proteomes" id="UP000800041">
    <property type="component" value="Unassembled WGS sequence"/>
</dbReference>
<evidence type="ECO:0000313" key="2">
    <source>
        <dbReference type="EMBL" id="KAF1991915.1"/>
    </source>
</evidence>
<gene>
    <name evidence="2" type="ORF">K402DRAFT_73513</name>
</gene>
<evidence type="ECO:0008006" key="4">
    <source>
        <dbReference type="Google" id="ProtNLM"/>
    </source>
</evidence>
<feature type="chain" id="PRO_5026339628" description="Secreted protein" evidence="1">
    <location>
        <begin position="18"/>
        <end position="104"/>
    </location>
</feature>
<dbReference type="AlphaFoldDB" id="A0A6G1HFI1"/>
<organism evidence="2 3">
    <name type="scientific">Aulographum hederae CBS 113979</name>
    <dbReference type="NCBI Taxonomy" id="1176131"/>
    <lineage>
        <taxon>Eukaryota</taxon>
        <taxon>Fungi</taxon>
        <taxon>Dikarya</taxon>
        <taxon>Ascomycota</taxon>
        <taxon>Pezizomycotina</taxon>
        <taxon>Dothideomycetes</taxon>
        <taxon>Pleosporomycetidae</taxon>
        <taxon>Aulographales</taxon>
        <taxon>Aulographaceae</taxon>
    </lineage>
</organism>